<evidence type="ECO:0000259" key="1">
    <source>
        <dbReference type="Pfam" id="PF06276"/>
    </source>
</evidence>
<evidence type="ECO:0000313" key="4">
    <source>
        <dbReference type="Proteomes" id="UP000600080"/>
    </source>
</evidence>
<dbReference type="EMBL" id="BMND01000001">
    <property type="protein sequence ID" value="GGN32476.1"/>
    <property type="molecule type" value="Genomic_DNA"/>
</dbReference>
<reference evidence="4" key="1">
    <citation type="journal article" date="2019" name="Int. J. Syst. Evol. Microbiol.">
        <title>The Global Catalogue of Microorganisms (GCM) 10K type strain sequencing project: providing services to taxonomists for standard genome sequencing and annotation.</title>
        <authorList>
            <consortium name="The Broad Institute Genomics Platform"/>
            <consortium name="The Broad Institute Genome Sequencing Center for Infectious Disease"/>
            <person name="Wu L."/>
            <person name="Ma J."/>
        </authorList>
    </citation>
    <scope>NUCLEOTIDE SEQUENCE [LARGE SCALE GENOMIC DNA]</scope>
    <source>
        <strain evidence="4">CGMCC 4.7323</strain>
    </source>
</reference>
<accession>A0ABQ2IZ40</accession>
<sequence length="245" mass="26221">MPQQPMTTALGRAAAVGPFFSVRTRAGAPREQGFLPFAEVYREGVSPALSHRVETVATRLGTAERRVAASLVYQGLAGRLWSIALGPAVLAGDVPDLDADTLWWHPDRSTPEEIWLPAPTALTTASNEALTTRLAEAVVHHHLEPLHRALGAVSPVSPRLLWGNAASALVGTLRVLHGWCSGRGHREAAERAVTLTASLLDTAPLRDTGTFDPVTPAFSRNSCCLYYRVPGGGLCGDCALRHVER</sequence>
<evidence type="ECO:0000313" key="3">
    <source>
        <dbReference type="EMBL" id="GGN32476.1"/>
    </source>
</evidence>
<dbReference type="RefSeq" id="WP_308426846.1">
    <property type="nucleotide sequence ID" value="NZ_BMND01000001.1"/>
</dbReference>
<dbReference type="InterPro" id="IPR022770">
    <property type="entry name" value="IucA/IucC-like_C"/>
</dbReference>
<protein>
    <recommendedName>
        <fullName evidence="5">Ferric iron reductase FhuF-like transporter</fullName>
    </recommendedName>
</protein>
<gene>
    <name evidence="3" type="ORF">GCM10012285_02690</name>
</gene>
<feature type="domain" description="Aerobactin siderophore biosynthesis IucA/IucC-like C-terminal" evidence="1">
    <location>
        <begin position="116"/>
        <end position="176"/>
    </location>
</feature>
<name>A0ABQ2IZ40_9ACTN</name>
<dbReference type="Pfam" id="PF06276">
    <property type="entry name" value="FhuF"/>
    <property type="match status" value="1"/>
</dbReference>
<organism evidence="3 4">
    <name type="scientific">Streptomyces kronopolitis</name>
    <dbReference type="NCBI Taxonomy" id="1612435"/>
    <lineage>
        <taxon>Bacteria</taxon>
        <taxon>Bacillati</taxon>
        <taxon>Actinomycetota</taxon>
        <taxon>Actinomycetes</taxon>
        <taxon>Kitasatosporales</taxon>
        <taxon>Streptomycetaceae</taxon>
        <taxon>Streptomyces</taxon>
    </lineage>
</organism>
<dbReference type="GeneID" id="301546179"/>
<feature type="domain" description="Ferric siderophore reductase C-terminal" evidence="2">
    <location>
        <begin position="220"/>
        <end position="240"/>
    </location>
</feature>
<dbReference type="InterPro" id="IPR024726">
    <property type="entry name" value="FhuF_C"/>
</dbReference>
<dbReference type="Proteomes" id="UP000600080">
    <property type="component" value="Unassembled WGS sequence"/>
</dbReference>
<evidence type="ECO:0008006" key="5">
    <source>
        <dbReference type="Google" id="ProtNLM"/>
    </source>
</evidence>
<evidence type="ECO:0000259" key="2">
    <source>
        <dbReference type="Pfam" id="PF11575"/>
    </source>
</evidence>
<comment type="caution">
    <text evidence="3">The sequence shown here is derived from an EMBL/GenBank/DDBJ whole genome shotgun (WGS) entry which is preliminary data.</text>
</comment>
<dbReference type="Pfam" id="PF11575">
    <property type="entry name" value="FhuF_C"/>
    <property type="match status" value="1"/>
</dbReference>
<proteinExistence type="predicted"/>
<keyword evidence="4" id="KW-1185">Reference proteome</keyword>